<gene>
    <name evidence="2" type="ORF">WOLCODRAFT_80289</name>
</gene>
<reference evidence="2 3" key="1">
    <citation type="journal article" date="2012" name="Science">
        <title>The Paleozoic origin of enzymatic lignin decomposition reconstructed from 31 fungal genomes.</title>
        <authorList>
            <person name="Floudas D."/>
            <person name="Binder M."/>
            <person name="Riley R."/>
            <person name="Barry K."/>
            <person name="Blanchette R.A."/>
            <person name="Henrissat B."/>
            <person name="Martinez A.T."/>
            <person name="Otillar R."/>
            <person name="Spatafora J.W."/>
            <person name="Yadav J.S."/>
            <person name="Aerts A."/>
            <person name="Benoit I."/>
            <person name="Boyd A."/>
            <person name="Carlson A."/>
            <person name="Copeland A."/>
            <person name="Coutinho P.M."/>
            <person name="de Vries R.P."/>
            <person name="Ferreira P."/>
            <person name="Findley K."/>
            <person name="Foster B."/>
            <person name="Gaskell J."/>
            <person name="Glotzer D."/>
            <person name="Gorecki P."/>
            <person name="Heitman J."/>
            <person name="Hesse C."/>
            <person name="Hori C."/>
            <person name="Igarashi K."/>
            <person name="Jurgens J.A."/>
            <person name="Kallen N."/>
            <person name="Kersten P."/>
            <person name="Kohler A."/>
            <person name="Kuees U."/>
            <person name="Kumar T.K.A."/>
            <person name="Kuo A."/>
            <person name="LaButti K."/>
            <person name="Larrondo L.F."/>
            <person name="Lindquist E."/>
            <person name="Ling A."/>
            <person name="Lombard V."/>
            <person name="Lucas S."/>
            <person name="Lundell T."/>
            <person name="Martin R."/>
            <person name="McLaughlin D.J."/>
            <person name="Morgenstern I."/>
            <person name="Morin E."/>
            <person name="Murat C."/>
            <person name="Nagy L.G."/>
            <person name="Nolan M."/>
            <person name="Ohm R.A."/>
            <person name="Patyshakuliyeva A."/>
            <person name="Rokas A."/>
            <person name="Ruiz-Duenas F.J."/>
            <person name="Sabat G."/>
            <person name="Salamov A."/>
            <person name="Samejima M."/>
            <person name="Schmutz J."/>
            <person name="Slot J.C."/>
            <person name="St John F."/>
            <person name="Stenlid J."/>
            <person name="Sun H."/>
            <person name="Sun S."/>
            <person name="Syed K."/>
            <person name="Tsang A."/>
            <person name="Wiebenga A."/>
            <person name="Young D."/>
            <person name="Pisabarro A."/>
            <person name="Eastwood D.C."/>
            <person name="Martin F."/>
            <person name="Cullen D."/>
            <person name="Grigoriev I.V."/>
            <person name="Hibbett D.S."/>
        </authorList>
    </citation>
    <scope>NUCLEOTIDE SEQUENCE [LARGE SCALE GENOMIC DNA]</scope>
    <source>
        <strain evidence="2 3">MD-104</strain>
    </source>
</reference>
<organism evidence="2 3">
    <name type="scientific">Wolfiporia cocos (strain MD-104)</name>
    <name type="common">Brown rot fungus</name>
    <dbReference type="NCBI Taxonomy" id="742152"/>
    <lineage>
        <taxon>Eukaryota</taxon>
        <taxon>Fungi</taxon>
        <taxon>Dikarya</taxon>
        <taxon>Basidiomycota</taxon>
        <taxon>Agaricomycotina</taxon>
        <taxon>Agaricomycetes</taxon>
        <taxon>Polyporales</taxon>
        <taxon>Phaeolaceae</taxon>
        <taxon>Wolfiporia</taxon>
    </lineage>
</organism>
<dbReference type="STRING" id="742152.A0A2H3JGE3"/>
<dbReference type="OMA" id="MATFCAN"/>
<dbReference type="InterPro" id="IPR004875">
    <property type="entry name" value="DDE_SF_endonuclease_dom"/>
</dbReference>
<dbReference type="Proteomes" id="UP000218811">
    <property type="component" value="Unassembled WGS sequence"/>
</dbReference>
<dbReference type="AlphaFoldDB" id="A0A2H3JGE3"/>
<dbReference type="Pfam" id="PF03184">
    <property type="entry name" value="DDE_1"/>
    <property type="match status" value="1"/>
</dbReference>
<name>A0A2H3JGE3_WOLCO</name>
<evidence type="ECO:0000313" key="2">
    <source>
        <dbReference type="EMBL" id="PCH35784.1"/>
    </source>
</evidence>
<protein>
    <recommendedName>
        <fullName evidence="1">DDE-1 domain-containing protein</fullName>
    </recommendedName>
</protein>
<proteinExistence type="predicted"/>
<accession>A0A2H3JGE3</accession>
<evidence type="ECO:0000259" key="1">
    <source>
        <dbReference type="Pfam" id="PF03184"/>
    </source>
</evidence>
<feature type="non-terminal residue" evidence="2">
    <location>
        <position position="1"/>
    </location>
</feature>
<sequence>GIKEHRRYGEAGSIDLEAAKVEQKRVSGEFKKYPPADNLNLNESSLFGFAPPDRGLLSIQLSGKKSVKTWITLCFMCNATGAEKYPIFFIGKSKQPHCFGKKSLKDHGFYYHHNKTAWMTTVFFEECVPLPQLLHP</sequence>
<evidence type="ECO:0000313" key="3">
    <source>
        <dbReference type="Proteomes" id="UP000218811"/>
    </source>
</evidence>
<dbReference type="GO" id="GO:0003676">
    <property type="term" value="F:nucleic acid binding"/>
    <property type="evidence" value="ECO:0007669"/>
    <property type="project" value="InterPro"/>
</dbReference>
<dbReference type="EMBL" id="KB467854">
    <property type="protein sequence ID" value="PCH35784.1"/>
    <property type="molecule type" value="Genomic_DNA"/>
</dbReference>
<keyword evidence="3" id="KW-1185">Reference proteome</keyword>
<dbReference type="OrthoDB" id="2618249at2759"/>
<feature type="domain" description="DDE-1" evidence="1">
    <location>
        <begin position="71"/>
        <end position="126"/>
    </location>
</feature>